<dbReference type="Proteomes" id="UP000825483">
    <property type="component" value="Unassembled WGS sequence"/>
</dbReference>
<sequence length="380" mass="43667">MPAVSAYADTTVVDSSFYSDEEIDSLAMHNVRLFPRPACYDAGVAPLNIPIGHEVVSFLERFCRIDTNYIEPQHYDYAFMLQNTNTFETYRITDNRDYSAIFSPEPNYKLGPYFGWRWIFLGYTFDINHIDFSHKNSQRQELDVSLYTNLFGIDLYYRKSGDDYKIRNLRLGKGVDTKPLRRAPFNGFRSSVKGVNFYYILNHHKFSYPAAFSQSTVQRRSVGSPLIGIAYTDHTVSIDWRQLRSLIEERMPAGSYTLPTDSAYNGVRVKYIDVSLSGGYAYNWVFARNFLLSASLSVAIAYKHSYSNEDESVATRSGFSFHNMGLDGIGRFALVYNNTKWYAGISSTFNAFNYNKPRFSVNTVFGNLNFYVGFNFGRKH</sequence>
<reference evidence="1" key="1">
    <citation type="journal article" date="2022" name="Int. J. Syst. Evol. Microbiol.">
        <title>Prevotella lacticifex sp. nov., isolated from the rumen of cows.</title>
        <authorList>
            <person name="Shinkai T."/>
            <person name="Ikeyama N."/>
            <person name="Kumagai M."/>
            <person name="Ohmori H."/>
            <person name="Sakamoto M."/>
            <person name="Ohkuma M."/>
            <person name="Mitsumori M."/>
        </authorList>
    </citation>
    <scope>NUCLEOTIDE SEQUENCE</scope>
    <source>
        <strain evidence="1">R5076</strain>
    </source>
</reference>
<evidence type="ECO:0000313" key="2">
    <source>
        <dbReference type="Proteomes" id="UP000825483"/>
    </source>
</evidence>
<dbReference type="EMBL" id="BPUB01000002">
    <property type="protein sequence ID" value="GJG59119.1"/>
    <property type="molecule type" value="Genomic_DNA"/>
</dbReference>
<name>A0A9R1CXV2_9BACT</name>
<organism evidence="1 2">
    <name type="scientific">Prevotella lacticifex</name>
    <dbReference type="NCBI Taxonomy" id="2854755"/>
    <lineage>
        <taxon>Bacteria</taxon>
        <taxon>Pseudomonadati</taxon>
        <taxon>Bacteroidota</taxon>
        <taxon>Bacteroidia</taxon>
        <taxon>Bacteroidales</taxon>
        <taxon>Prevotellaceae</taxon>
        <taxon>Prevotella</taxon>
    </lineage>
</organism>
<accession>A0A9R1CXV2</accession>
<dbReference type="InterPro" id="IPR025535">
    <property type="entry name" value="DUF4421"/>
</dbReference>
<protein>
    <recommendedName>
        <fullName evidence="3">DUF4421 domain-containing protein</fullName>
    </recommendedName>
</protein>
<keyword evidence="2" id="KW-1185">Reference proteome</keyword>
<dbReference type="AlphaFoldDB" id="A0A9R1CXV2"/>
<evidence type="ECO:0000313" key="1">
    <source>
        <dbReference type="EMBL" id="GJG59119.1"/>
    </source>
</evidence>
<comment type="caution">
    <text evidence="1">The sequence shown here is derived from an EMBL/GenBank/DDBJ whole genome shotgun (WGS) entry which is preliminary data.</text>
</comment>
<dbReference type="Pfam" id="PF14391">
    <property type="entry name" value="DUF4421"/>
    <property type="match status" value="1"/>
</dbReference>
<proteinExistence type="predicted"/>
<evidence type="ECO:0008006" key="3">
    <source>
        <dbReference type="Google" id="ProtNLM"/>
    </source>
</evidence>
<gene>
    <name evidence="1" type="ORF">PRLR5076_19700</name>
</gene>